<evidence type="ECO:0000313" key="1">
    <source>
        <dbReference type="EMBL" id="KEF38686.1"/>
    </source>
</evidence>
<organism evidence="1 2">
    <name type="scientific">Schinkia azotoformans MEV2011</name>
    <dbReference type="NCBI Taxonomy" id="1348973"/>
    <lineage>
        <taxon>Bacteria</taxon>
        <taxon>Bacillati</taxon>
        <taxon>Bacillota</taxon>
        <taxon>Bacilli</taxon>
        <taxon>Bacillales</taxon>
        <taxon>Bacillaceae</taxon>
        <taxon>Calidifontibacillus/Schinkia group</taxon>
        <taxon>Schinkia</taxon>
    </lineage>
</organism>
<dbReference type="Proteomes" id="UP000027936">
    <property type="component" value="Unassembled WGS sequence"/>
</dbReference>
<dbReference type="Pfam" id="PF10604">
    <property type="entry name" value="Polyketide_cyc2"/>
    <property type="match status" value="1"/>
</dbReference>
<dbReference type="OrthoDB" id="9810827at2"/>
<protein>
    <submittedName>
        <fullName evidence="1">Polyketide cyclase / dehydrase and lipid transport</fullName>
    </submittedName>
</protein>
<dbReference type="AlphaFoldDB" id="A0A072NMM4"/>
<dbReference type="InterPro" id="IPR023393">
    <property type="entry name" value="START-like_dom_sf"/>
</dbReference>
<reference evidence="1 2" key="1">
    <citation type="submission" date="2014-04" db="EMBL/GenBank/DDBJ databases">
        <title>Draft genome sequence of Bacillus azotoformans MEV2011, a (co-) denitrifying strain unable to grow in the presence of oxygen.</title>
        <authorList>
            <person name="Nielsen M."/>
            <person name="Schreiber L."/>
            <person name="Finster K."/>
            <person name="Schramm A."/>
        </authorList>
    </citation>
    <scope>NUCLEOTIDE SEQUENCE [LARGE SCALE GENOMIC DNA]</scope>
    <source>
        <strain evidence="1 2">MEV2011</strain>
    </source>
</reference>
<accession>A0A072NMM4</accession>
<comment type="caution">
    <text evidence="1">The sequence shown here is derived from an EMBL/GenBank/DDBJ whole genome shotgun (WGS) entry which is preliminary data.</text>
</comment>
<name>A0A072NMM4_SCHAZ</name>
<dbReference type="Gene3D" id="3.30.530.20">
    <property type="match status" value="1"/>
</dbReference>
<dbReference type="RefSeq" id="WP_035195193.1">
    <property type="nucleotide sequence ID" value="NZ_JJRY01000006.1"/>
</dbReference>
<dbReference type="InterPro" id="IPR019587">
    <property type="entry name" value="Polyketide_cyclase/dehydratase"/>
</dbReference>
<proteinExistence type="predicted"/>
<evidence type="ECO:0000313" key="2">
    <source>
        <dbReference type="Proteomes" id="UP000027936"/>
    </source>
</evidence>
<dbReference type="EMBL" id="JJRY01000006">
    <property type="protein sequence ID" value="KEF38686.1"/>
    <property type="molecule type" value="Genomic_DNA"/>
</dbReference>
<dbReference type="PATRIC" id="fig|1348973.3.peg.1846"/>
<gene>
    <name evidence="1" type="ORF">M670_01897</name>
</gene>
<sequence>MKFSFELLVNTSPEKVWKLYADINEWYKWDSKLKNITLNGNFSVGSTGTIEVENQPPIPYKIVDVQENESFCTKTTIPSFGEIYFNHEVTEVCEKCMIKHTVELRNGSANEQSITFLKKLFSDVPTAVLSIKELMEN</sequence>
<dbReference type="SUPFAM" id="SSF55961">
    <property type="entry name" value="Bet v1-like"/>
    <property type="match status" value="1"/>
</dbReference>